<dbReference type="PIRSF" id="PIRSF017127">
    <property type="entry name" value="Condensin_D2"/>
    <property type="match status" value="1"/>
</dbReference>
<evidence type="ECO:0000256" key="6">
    <source>
        <dbReference type="ARBA" id="ARBA00022454"/>
    </source>
</evidence>
<evidence type="ECO:0000256" key="4">
    <source>
        <dbReference type="ARBA" id="ARBA00009606"/>
    </source>
</evidence>
<dbReference type="Pfam" id="PF12717">
    <property type="entry name" value="Cnd1"/>
    <property type="match status" value="1"/>
</dbReference>
<dbReference type="PANTHER" id="PTHR14222">
    <property type="entry name" value="CONDENSIN"/>
    <property type="match status" value="1"/>
</dbReference>
<feature type="domain" description="Condensin complex subunit 1 C-terminal" evidence="17">
    <location>
        <begin position="1072"/>
        <end position="1231"/>
    </location>
</feature>
<evidence type="ECO:0000256" key="14">
    <source>
        <dbReference type="PIRNR" id="PIRNR017127"/>
    </source>
</evidence>
<dbReference type="InterPro" id="IPR016024">
    <property type="entry name" value="ARM-type_fold"/>
</dbReference>
<dbReference type="GO" id="GO:0042393">
    <property type="term" value="F:histone binding"/>
    <property type="evidence" value="ECO:0007669"/>
    <property type="project" value="TreeGrafter"/>
</dbReference>
<feature type="compositionally biased region" description="Basic and acidic residues" evidence="16">
    <location>
        <begin position="578"/>
        <end position="598"/>
    </location>
</feature>
<keyword evidence="19" id="KW-1185">Reference proteome</keyword>
<evidence type="ECO:0000256" key="5">
    <source>
        <dbReference type="ARBA" id="ARBA00016064"/>
    </source>
</evidence>
<evidence type="ECO:0000256" key="8">
    <source>
        <dbReference type="ARBA" id="ARBA00022553"/>
    </source>
</evidence>
<dbReference type="GeneID" id="129345686"/>
<evidence type="ECO:0000313" key="19">
    <source>
        <dbReference type="Proteomes" id="UP001190640"/>
    </source>
</evidence>
<dbReference type="InterPro" id="IPR026971">
    <property type="entry name" value="CND1/NCAPD3"/>
</dbReference>
<dbReference type="GO" id="GO:0051301">
    <property type="term" value="P:cell division"/>
    <property type="evidence" value="ECO:0007669"/>
    <property type="project" value="UniProtKB-KW"/>
</dbReference>
<dbReference type="GO" id="GO:0005737">
    <property type="term" value="C:cytoplasm"/>
    <property type="evidence" value="ECO:0007669"/>
    <property type="project" value="UniProtKB-SubCell"/>
</dbReference>
<comment type="function">
    <text evidence="14">Regulatory subunit of the condensin complex, a complex required for conversion of interphase chromatin into mitotic-like condense chromosomes. The condensin complex probably introduces positive supercoils into relaxed DNA in the presence of type I topoisomerases and converts nicked DNA into positive knotted forms in the presence of type II topoisomerases.</text>
</comment>
<comment type="similarity">
    <text evidence="4 14">Belongs to the CND1 (condensin subunit 1) family.</text>
</comment>
<dbReference type="GO" id="GO:0000779">
    <property type="term" value="C:condensed chromosome, centromeric region"/>
    <property type="evidence" value="ECO:0007669"/>
    <property type="project" value="TreeGrafter"/>
</dbReference>
<keyword evidence="8" id="KW-0597">Phosphoprotein</keyword>
<keyword evidence="12" id="KW-0539">Nucleus</keyword>
<dbReference type="InterPro" id="IPR024324">
    <property type="entry name" value="Condensin_cplx_su1_N"/>
</dbReference>
<protein>
    <recommendedName>
        <fullName evidence="5 14">Condensin complex subunit 1</fullName>
    </recommendedName>
</protein>
<gene>
    <name evidence="20" type="primary">NCAPD2</name>
</gene>
<feature type="compositionally biased region" description="Acidic residues" evidence="16">
    <location>
        <begin position="1372"/>
        <end position="1383"/>
    </location>
</feature>
<organism evidence="19 20">
    <name type="scientific">Eublepharis macularius</name>
    <name type="common">Leopard gecko</name>
    <name type="synonym">Cyrtodactylus macularius</name>
    <dbReference type="NCBI Taxonomy" id="481883"/>
    <lineage>
        <taxon>Eukaryota</taxon>
        <taxon>Metazoa</taxon>
        <taxon>Chordata</taxon>
        <taxon>Craniata</taxon>
        <taxon>Vertebrata</taxon>
        <taxon>Euteleostomi</taxon>
        <taxon>Lepidosauria</taxon>
        <taxon>Squamata</taxon>
        <taxon>Bifurcata</taxon>
        <taxon>Gekkota</taxon>
        <taxon>Eublepharidae</taxon>
        <taxon>Eublepharinae</taxon>
        <taxon>Eublepharis</taxon>
    </lineage>
</organism>
<keyword evidence="11 14" id="KW-0226">DNA condensation</keyword>
<feature type="compositionally biased region" description="Basic and acidic residues" evidence="16">
    <location>
        <begin position="952"/>
        <end position="963"/>
    </location>
</feature>
<dbReference type="InterPro" id="IPR011989">
    <property type="entry name" value="ARM-like"/>
</dbReference>
<feature type="region of interest" description="Disordered" evidence="16">
    <location>
        <begin position="577"/>
        <end position="604"/>
    </location>
</feature>
<evidence type="ECO:0000259" key="18">
    <source>
        <dbReference type="Pfam" id="PF12922"/>
    </source>
</evidence>
<feature type="domain" description="Condensin complex subunit 1 N-terminal" evidence="18">
    <location>
        <begin position="82"/>
        <end position="243"/>
    </location>
</feature>
<evidence type="ECO:0000256" key="3">
    <source>
        <dbReference type="ARBA" id="ARBA00004496"/>
    </source>
</evidence>
<dbReference type="GO" id="GO:0010032">
    <property type="term" value="P:meiotic chromosome condensation"/>
    <property type="evidence" value="ECO:0007669"/>
    <property type="project" value="TreeGrafter"/>
</dbReference>
<dbReference type="GO" id="GO:0000796">
    <property type="term" value="C:condensin complex"/>
    <property type="evidence" value="ECO:0007669"/>
    <property type="project" value="TreeGrafter"/>
</dbReference>
<keyword evidence="15" id="KW-0175">Coiled coil</keyword>
<evidence type="ECO:0000256" key="9">
    <source>
        <dbReference type="ARBA" id="ARBA00022618"/>
    </source>
</evidence>
<dbReference type="SUPFAM" id="SSF48371">
    <property type="entry name" value="ARM repeat"/>
    <property type="match status" value="1"/>
</dbReference>
<evidence type="ECO:0000256" key="15">
    <source>
        <dbReference type="SAM" id="Coils"/>
    </source>
</evidence>
<dbReference type="InterPro" id="IPR032682">
    <property type="entry name" value="Cnd1_C"/>
</dbReference>
<dbReference type="Proteomes" id="UP001190640">
    <property type="component" value="Chromosome 18"/>
</dbReference>
<feature type="compositionally biased region" description="Polar residues" evidence="16">
    <location>
        <begin position="964"/>
        <end position="974"/>
    </location>
</feature>
<evidence type="ECO:0000256" key="10">
    <source>
        <dbReference type="ARBA" id="ARBA00022776"/>
    </source>
</evidence>
<feature type="region of interest" description="Disordered" evidence="16">
    <location>
        <begin position="1297"/>
        <end position="1404"/>
    </location>
</feature>
<feature type="region of interest" description="Disordered" evidence="16">
    <location>
        <begin position="952"/>
        <end position="977"/>
    </location>
</feature>
<evidence type="ECO:0000256" key="2">
    <source>
        <dbReference type="ARBA" id="ARBA00004286"/>
    </source>
</evidence>
<evidence type="ECO:0000256" key="13">
    <source>
        <dbReference type="ARBA" id="ARBA00023306"/>
    </source>
</evidence>
<feature type="coiled-coil region" evidence="15">
    <location>
        <begin position="446"/>
        <end position="473"/>
    </location>
</feature>
<evidence type="ECO:0000256" key="7">
    <source>
        <dbReference type="ARBA" id="ARBA00022490"/>
    </source>
</evidence>
<feature type="compositionally biased region" description="Basic residues" evidence="16">
    <location>
        <begin position="1318"/>
        <end position="1328"/>
    </location>
</feature>
<accession>A0AA97LKL7</accession>
<keyword evidence="6" id="KW-0158">Chromosome</keyword>
<evidence type="ECO:0000256" key="16">
    <source>
        <dbReference type="SAM" id="MobiDB-lite"/>
    </source>
</evidence>
<dbReference type="Gene3D" id="1.25.10.10">
    <property type="entry name" value="Leucine-rich Repeat Variant"/>
    <property type="match status" value="1"/>
</dbReference>
<feature type="compositionally biased region" description="Polar residues" evidence="16">
    <location>
        <begin position="1329"/>
        <end position="1347"/>
    </location>
</feature>
<dbReference type="CTD" id="9918"/>
<dbReference type="Pfam" id="PF12922">
    <property type="entry name" value="Cnd1_N"/>
    <property type="match status" value="1"/>
</dbReference>
<evidence type="ECO:0000256" key="11">
    <source>
        <dbReference type="ARBA" id="ARBA00023067"/>
    </source>
</evidence>
<comment type="subcellular location">
    <subcellularLocation>
        <location evidence="2">Chromosome</location>
    </subcellularLocation>
    <subcellularLocation>
        <location evidence="3">Cytoplasm</location>
    </subcellularLocation>
    <subcellularLocation>
        <location evidence="1">Nucleus</location>
    </subcellularLocation>
</comment>
<keyword evidence="10 14" id="KW-0498">Mitosis</keyword>
<keyword evidence="7" id="KW-0963">Cytoplasm</keyword>
<evidence type="ECO:0000256" key="1">
    <source>
        <dbReference type="ARBA" id="ARBA00004123"/>
    </source>
</evidence>
<dbReference type="GO" id="GO:0007076">
    <property type="term" value="P:mitotic chromosome condensation"/>
    <property type="evidence" value="ECO:0007669"/>
    <property type="project" value="InterPro"/>
</dbReference>
<evidence type="ECO:0000259" key="17">
    <source>
        <dbReference type="Pfam" id="PF12717"/>
    </source>
</evidence>
<dbReference type="KEGG" id="emc:129345686"/>
<reference evidence="20" key="1">
    <citation type="submission" date="2025-08" db="UniProtKB">
        <authorList>
            <consortium name="RefSeq"/>
        </authorList>
    </citation>
    <scope>IDENTIFICATION</scope>
    <source>
        <tissue evidence="20">Blood</tissue>
    </source>
</reference>
<dbReference type="FunFam" id="1.25.10.10:FF:000695">
    <property type="entry name" value="Condensin complex subunit 1"/>
    <property type="match status" value="1"/>
</dbReference>
<sequence length="1404" mass="156778">MAALSPAGGPAWEFHLPLSAADLLRSHEPSQYAVQDVSPVRELRAQLAEFRAGFHTQGALAILQHFDTLYSILHHFNCVEAAVKEDALELMLKVVFSHSSTLTAILDNADLVPSLRAVHLNALKMNCYVLTQLVEAFETESDKSSLVGLDSKKKNKKGQAAGFLWEEERQPVLQLLTQLLQLDLHRLWTGSVVEEEFVSLMTGCCYRMLENPSSGNQKHRPTREAVIHLLGVALQRYNHMLSATLKVTQLLQHFEHVAPVFVEAVNVWIKEYGMRSIVGELLREIGQKCPQELARDTSGAKGYATFLVELAEQMPAIVLANMSVLLHHLDGESYVMRNAILSTMAEMLLQVLNGEQLEDAARRTRDQFLDTLQAHTCDIHGFVRSRVLQLFTRIVQQKALPLTRFQAVVCLAVSRLQDKSVTVVKNAIQLLAAFLSNNPFSCKLSCTDLTELLQKEKQKLQEMRDQHRTTTAVVIPPEEEWEAMLPELQATMKSCLCSRLQGEEEEEELEVVDPAQASHKIIQLLRKSSYKDAVLLVQGAAHRFKGVEPFVSSSRTEGEEENDFLLSILKTLYTGSQPERDVQEPTDEARHVEGKESGMEAPTSSELAKQEMLVQYLQDAYSFAVKITEALSLVSKMMYESSISVVQEAIEFFVIVSQFSIPQAVLGVRRMLPLIWSKEPGIREAVLNAYRRLYLNPSGGSERAEAHRLVQSLSLLMVDASLATVQCLEEIISEFVQKEEVKSAVVQLLWERFTEKSQCSALERHAAVLLLGMMARGKPEIVGSNLDVLVSVGLDERVHGNYRLAQEVCNVISKIAGGQKPALGKSGAPFRLPQSHLLFERLSKAINMGFTGSSVHWISFVETAVALIYQLAEGPEEICAQILQHCSQQALDKLGELEGTEAEPGMAGGCSSISALMLTHLVSLAGDVALQQLVHLELSVSKELRRRRILREEQEAKGRRDGSAKQQKSQSARNESGMEMELGLVGASAEDTEVELIRSICEAELLEGKQLLSAFVPLVLKICNNPGQYSDPALSAAAALALGKFCMISAEFCDSHLRLFFTMMEKSTLSSVRANLMIAAGDLAIRFPNQVEPWTPHLYARLRDPCQHVKQTAALVMTHLILKDMVKVKGQVSEMAALLIVPEEEIVALARNFFTELSSKDNAVYNLLPDIISRLSDPDSGIEEQPFRTIMRQLFSFITKDKQTESLVEKLCQRFRTAQTERQHHDLAFCLTLLPLTDRGLRKMQDNFGCFGDKLQDEAVYSCFQAVLGRFRRMCTKPEMKTLVEEFEQKLQVCHNKGLESPPETPVGSKYPESSSRPAHRTAKRTATRSRCQQPLRTANRETSASFITPEPRLSRPLRKATRQKVSVVFSSDEENSPEEAELMEEKTPSKTTPISRASTRRAQ</sequence>
<dbReference type="GO" id="GO:0005634">
    <property type="term" value="C:nucleus"/>
    <property type="evidence" value="ECO:0007669"/>
    <property type="project" value="UniProtKB-SubCell"/>
</dbReference>
<keyword evidence="9 14" id="KW-0132">Cell division</keyword>
<evidence type="ECO:0000256" key="12">
    <source>
        <dbReference type="ARBA" id="ARBA00023242"/>
    </source>
</evidence>
<evidence type="ECO:0000313" key="20">
    <source>
        <dbReference type="RefSeq" id="XP_054858889.1"/>
    </source>
</evidence>
<dbReference type="RefSeq" id="XP_054858889.1">
    <property type="nucleotide sequence ID" value="XM_055002914.1"/>
</dbReference>
<proteinExistence type="inferred from homology"/>
<keyword evidence="13 14" id="KW-0131">Cell cycle</keyword>
<dbReference type="PANTHER" id="PTHR14222:SF2">
    <property type="entry name" value="CONDENSIN COMPLEX SUBUNIT 1"/>
    <property type="match status" value="1"/>
</dbReference>
<dbReference type="InterPro" id="IPR007673">
    <property type="entry name" value="Condensin_cplx_su1"/>
</dbReference>
<name>A0AA97LKL7_EUBMA</name>